<reference evidence="8" key="2">
    <citation type="submission" date="2020-07" db="EMBL/GenBank/DDBJ databases">
        <authorList>
            <person name="Vera ALvarez R."/>
            <person name="Arias-Moreno D.M."/>
            <person name="Jimenez-Jacinto V."/>
            <person name="Jimenez-Bremont J.F."/>
            <person name="Swaminathan K."/>
            <person name="Moose S.P."/>
            <person name="Guerrero-Gonzalez M.L."/>
            <person name="Marino-Ramirez L."/>
            <person name="Landsman D."/>
            <person name="Rodriguez-Kessler M."/>
            <person name="Delgado-Sanchez P."/>
        </authorList>
    </citation>
    <scope>NUCLEOTIDE SEQUENCE</scope>
    <source>
        <tissue evidence="8">Cladode</tissue>
    </source>
</reference>
<name>A0A7C9D1Z6_OPUST</name>
<dbReference type="GO" id="GO:0003677">
    <property type="term" value="F:DNA binding"/>
    <property type="evidence" value="ECO:0007669"/>
    <property type="project" value="UniProtKB-KW"/>
</dbReference>
<keyword evidence="3" id="KW-0238">DNA-binding</keyword>
<dbReference type="InterPro" id="IPR015300">
    <property type="entry name" value="DNA-bd_pseudobarrel_sf"/>
</dbReference>
<evidence type="ECO:0000256" key="2">
    <source>
        <dbReference type="ARBA" id="ARBA00023015"/>
    </source>
</evidence>
<dbReference type="InterPro" id="IPR003340">
    <property type="entry name" value="B3_DNA-bd"/>
</dbReference>
<reference evidence="8" key="1">
    <citation type="journal article" date="2013" name="J. Plant Res.">
        <title>Effect of fungi and light on seed germination of three Opuntia species from semiarid lands of central Mexico.</title>
        <authorList>
            <person name="Delgado-Sanchez P."/>
            <person name="Jimenez-Bremont J.F."/>
            <person name="Guerrero-Gonzalez Mde L."/>
            <person name="Flores J."/>
        </authorList>
    </citation>
    <scope>NUCLEOTIDE SEQUENCE</scope>
    <source>
        <tissue evidence="8">Cladode</tissue>
    </source>
</reference>
<evidence type="ECO:0000256" key="5">
    <source>
        <dbReference type="ARBA" id="ARBA00023242"/>
    </source>
</evidence>
<dbReference type="Pfam" id="PF02362">
    <property type="entry name" value="B3"/>
    <property type="match status" value="2"/>
</dbReference>
<dbReference type="SUPFAM" id="SSF101936">
    <property type="entry name" value="DNA-binding pseudobarrel domain"/>
    <property type="match status" value="2"/>
</dbReference>
<keyword evidence="5" id="KW-0539">Nucleus</keyword>
<feature type="domain" description="TF-B3" evidence="7">
    <location>
        <begin position="21"/>
        <end position="115"/>
    </location>
</feature>
<dbReference type="AlphaFoldDB" id="A0A7C9D1Z6"/>
<dbReference type="PANTHER" id="PTHR31391">
    <property type="entry name" value="B3 DOMAIN-CONTAINING PROTEIN OS11G0197600-RELATED"/>
    <property type="match status" value="1"/>
</dbReference>
<dbReference type="SMART" id="SM01019">
    <property type="entry name" value="B3"/>
    <property type="match status" value="2"/>
</dbReference>
<evidence type="ECO:0000256" key="4">
    <source>
        <dbReference type="ARBA" id="ARBA00023163"/>
    </source>
</evidence>
<dbReference type="Gene3D" id="2.40.330.10">
    <property type="entry name" value="DNA-binding pseudobarrel domain"/>
    <property type="match status" value="2"/>
</dbReference>
<dbReference type="InterPro" id="IPR044837">
    <property type="entry name" value="REM16-like"/>
</dbReference>
<keyword evidence="2" id="KW-0805">Transcription regulation</keyword>
<keyword evidence="4" id="KW-0804">Transcription</keyword>
<evidence type="ECO:0000259" key="7">
    <source>
        <dbReference type="PROSITE" id="PS50863"/>
    </source>
</evidence>
<feature type="region of interest" description="Disordered" evidence="6">
    <location>
        <begin position="189"/>
        <end position="210"/>
    </location>
</feature>
<evidence type="ECO:0000256" key="1">
    <source>
        <dbReference type="ARBA" id="ARBA00004123"/>
    </source>
</evidence>
<dbReference type="EMBL" id="GISG01081169">
    <property type="protein sequence ID" value="MBA4632160.1"/>
    <property type="molecule type" value="Transcribed_RNA"/>
</dbReference>
<comment type="subcellular location">
    <subcellularLocation>
        <location evidence="1">Nucleus</location>
    </subcellularLocation>
</comment>
<proteinExistence type="predicted"/>
<evidence type="ECO:0000256" key="3">
    <source>
        <dbReference type="ARBA" id="ARBA00023125"/>
    </source>
</evidence>
<accession>A0A7C9D1Z6</accession>
<dbReference type="CDD" id="cd10017">
    <property type="entry name" value="B3_DNA"/>
    <property type="match status" value="2"/>
</dbReference>
<protein>
    <recommendedName>
        <fullName evidence="7">TF-B3 domain-containing protein</fullName>
    </recommendedName>
</protein>
<evidence type="ECO:0000256" key="6">
    <source>
        <dbReference type="SAM" id="MobiDB-lite"/>
    </source>
</evidence>
<dbReference type="PANTHER" id="PTHR31391:SF157">
    <property type="entry name" value="B3 DOMAIN-CONTAINING PROTEIN REM16"/>
    <property type="match status" value="1"/>
</dbReference>
<sequence length="402" mass="46387">MEESQINRALEEETYWKHFHSVLFYQTLPTDFHHHLMLPKKFTENMRGKLPDKVTLKGPNEVSWDVDLVKGKDDAVLEGNEWKEFVKAYSLNKGDILMFKYNRNECFEVLVFDRSNSCEKESSYFVRKCQKARHDGDSTRKAADISAEELTDRCQEGDVDSDCTPGNTCKRNMHRTPKNYSADRANHIRGGFHGDQLDKSQSSDDEYNSISEQQNSFEMTEGTTKNVLRVGIGAVPSNSSRKRRYNSSKVTIPYAKRPSDICYRSNRRPVTELEKAKTLRMAEEKASKFPNCFLVVMRPSGVYKRFFMSIPNDWKPKLVFRKGEEVILQVEERTWACKFCSCRNHGGFQGGWKRFACENFLEEFDVCLFVPAGQKNGMYVLDVTIFRVVQEVIPPTPLTSSS</sequence>
<dbReference type="PROSITE" id="PS50863">
    <property type="entry name" value="B3"/>
    <property type="match status" value="2"/>
</dbReference>
<organism evidence="8">
    <name type="scientific">Opuntia streptacantha</name>
    <name type="common">Prickly pear cactus</name>
    <name type="synonym">Opuntia cardona</name>
    <dbReference type="NCBI Taxonomy" id="393608"/>
    <lineage>
        <taxon>Eukaryota</taxon>
        <taxon>Viridiplantae</taxon>
        <taxon>Streptophyta</taxon>
        <taxon>Embryophyta</taxon>
        <taxon>Tracheophyta</taxon>
        <taxon>Spermatophyta</taxon>
        <taxon>Magnoliopsida</taxon>
        <taxon>eudicotyledons</taxon>
        <taxon>Gunneridae</taxon>
        <taxon>Pentapetalae</taxon>
        <taxon>Caryophyllales</taxon>
        <taxon>Cactineae</taxon>
        <taxon>Cactaceae</taxon>
        <taxon>Opuntioideae</taxon>
        <taxon>Opuntia</taxon>
    </lineage>
</organism>
<feature type="domain" description="TF-B3" evidence="7">
    <location>
        <begin position="293"/>
        <end position="389"/>
    </location>
</feature>
<evidence type="ECO:0000313" key="8">
    <source>
        <dbReference type="EMBL" id="MBA4632160.1"/>
    </source>
</evidence>
<dbReference type="GO" id="GO:0005634">
    <property type="term" value="C:nucleus"/>
    <property type="evidence" value="ECO:0007669"/>
    <property type="project" value="UniProtKB-SubCell"/>
</dbReference>